<dbReference type="Proteomes" id="UP000430508">
    <property type="component" value="Chromosome"/>
</dbReference>
<dbReference type="EMBL" id="CP046996">
    <property type="protein sequence ID" value="QHA01211.1"/>
    <property type="molecule type" value="Genomic_DNA"/>
</dbReference>
<protein>
    <submittedName>
        <fullName evidence="1">Uncharacterized protein</fullName>
    </submittedName>
</protein>
<dbReference type="AlphaFoldDB" id="A0A857DKG1"/>
<organism evidence="1 2">
    <name type="scientific">Dehalobacter restrictus</name>
    <dbReference type="NCBI Taxonomy" id="55583"/>
    <lineage>
        <taxon>Bacteria</taxon>
        <taxon>Bacillati</taxon>
        <taxon>Bacillota</taxon>
        <taxon>Clostridia</taxon>
        <taxon>Eubacteriales</taxon>
        <taxon>Desulfitobacteriaceae</taxon>
        <taxon>Dehalobacter</taxon>
    </lineage>
</organism>
<sequence>MEPSGTKIYDFCVFQAKKKSKCIFCNGKDQLLLFKKQPVCPDCLISIRKLYKAGHFNPAG</sequence>
<accession>A0A857DKG1</accession>
<evidence type="ECO:0000313" key="2">
    <source>
        <dbReference type="Proteomes" id="UP000430508"/>
    </source>
</evidence>
<dbReference type="RefSeq" id="WP_019226164.1">
    <property type="nucleotide sequence ID" value="NZ_CP046996.1"/>
</dbReference>
<gene>
    <name evidence="1" type="ORF">GQ588_11475</name>
</gene>
<name>A0A857DKG1_9FIRM</name>
<evidence type="ECO:0000313" key="1">
    <source>
        <dbReference type="EMBL" id="QHA01211.1"/>
    </source>
</evidence>
<reference evidence="1 2" key="1">
    <citation type="submission" date="2019-12" db="EMBL/GenBank/DDBJ databases">
        <title>Sequence classification of anaerobic respiratory reductive dehalogenases: First we see many, then we see few.</title>
        <authorList>
            <person name="Molenda O."/>
            <person name="Puentes Jacome L.A."/>
            <person name="Cao X."/>
            <person name="Nesbo C.L."/>
            <person name="Tang S."/>
            <person name="Morson N."/>
            <person name="Patron J."/>
            <person name="Lomheim L."/>
            <person name="Wishart D.S."/>
            <person name="Edwards E.A."/>
        </authorList>
    </citation>
    <scope>NUCLEOTIDE SEQUENCE [LARGE SCALE GENOMIC DNA]</scope>
    <source>
        <strain evidence="1 2">12DCA</strain>
    </source>
</reference>
<proteinExistence type="predicted"/>